<evidence type="ECO:0000313" key="3">
    <source>
        <dbReference type="Proteomes" id="UP000031523"/>
    </source>
</evidence>
<feature type="compositionally biased region" description="Basic and acidic residues" evidence="1">
    <location>
        <begin position="43"/>
        <end position="55"/>
    </location>
</feature>
<reference evidence="2 3" key="1">
    <citation type="submission" date="2015-01" db="EMBL/GenBank/DDBJ databases">
        <title>Enhanced salinomycin production by adjusting the supply of polyketide extender units in Streptomyce albus DSM 41398.</title>
        <authorList>
            <person name="Lu C."/>
        </authorList>
    </citation>
    <scope>NUCLEOTIDE SEQUENCE [LARGE SCALE GENOMIC DNA]</scope>
    <source>
        <strain evidence="3">ATCC 21838 / DSM 41398 / FERM P-419 / JCM 4703 / NBRC 107858</strain>
    </source>
</reference>
<evidence type="ECO:0000256" key="1">
    <source>
        <dbReference type="SAM" id="MobiDB-lite"/>
    </source>
</evidence>
<dbReference type="Proteomes" id="UP000031523">
    <property type="component" value="Chromosome"/>
</dbReference>
<dbReference type="KEGG" id="sals:SLNWT_3625"/>
<dbReference type="AlphaFoldDB" id="A0A0B5EZG1"/>
<feature type="region of interest" description="Disordered" evidence="1">
    <location>
        <begin position="15"/>
        <end position="55"/>
    </location>
</feature>
<dbReference type="EMBL" id="CP010519">
    <property type="protein sequence ID" value="AJE84001.1"/>
    <property type="molecule type" value="Genomic_DNA"/>
</dbReference>
<keyword evidence="3" id="KW-1185">Reference proteome</keyword>
<evidence type="ECO:0000313" key="2">
    <source>
        <dbReference type="EMBL" id="AJE84001.1"/>
    </source>
</evidence>
<accession>A0A0B5EZG1</accession>
<name>A0A0B5EZG1_STRA4</name>
<sequence length="55" mass="6079">MDRDPLSRKELLQAAEEERASGNTGLASLLAEEAEYAPNSPEDNARVMRAYGREV</sequence>
<proteinExistence type="predicted"/>
<organism evidence="2 3">
    <name type="scientific">Streptomyces albus (strain ATCC 21838 / DSM 41398 / FERM P-419 / JCM 4703 / NBRC 107858)</name>
    <dbReference type="NCBI Taxonomy" id="1081613"/>
    <lineage>
        <taxon>Bacteria</taxon>
        <taxon>Bacillati</taxon>
        <taxon>Actinomycetota</taxon>
        <taxon>Actinomycetes</taxon>
        <taxon>Kitasatosporales</taxon>
        <taxon>Streptomycetaceae</taxon>
        <taxon>Streptomyces</taxon>
    </lineage>
</organism>
<protein>
    <submittedName>
        <fullName evidence="2">Uncharacterized protein</fullName>
    </submittedName>
</protein>
<gene>
    <name evidence="2" type="ORF">SLNWT_3625</name>
</gene>